<feature type="compositionally biased region" description="Low complexity" evidence="1">
    <location>
        <begin position="492"/>
        <end position="505"/>
    </location>
</feature>
<evidence type="ECO:0000313" key="4">
    <source>
        <dbReference type="EnsemblMetazoa" id="PPA08311.1"/>
    </source>
</evidence>
<feature type="region of interest" description="Disordered" evidence="1">
    <location>
        <begin position="256"/>
        <end position="276"/>
    </location>
</feature>
<feature type="compositionally biased region" description="Low complexity" evidence="1">
    <location>
        <begin position="261"/>
        <end position="276"/>
    </location>
</feature>
<gene>
    <name evidence="4" type="primary">WBGene00097865</name>
</gene>
<feature type="compositionally biased region" description="Low complexity" evidence="1">
    <location>
        <begin position="63"/>
        <end position="80"/>
    </location>
</feature>
<accession>A0A2A6C7X6</accession>
<feature type="region of interest" description="Disordered" evidence="1">
    <location>
        <begin position="63"/>
        <end position="109"/>
    </location>
</feature>
<feature type="region of interest" description="Disordered" evidence="1">
    <location>
        <begin position="485"/>
        <end position="506"/>
    </location>
</feature>
<keyword evidence="5" id="KW-1185">Reference proteome</keyword>
<feature type="compositionally biased region" description="Low complexity" evidence="1">
    <location>
        <begin position="527"/>
        <end position="542"/>
    </location>
</feature>
<feature type="region of interest" description="Disordered" evidence="1">
    <location>
        <begin position="553"/>
        <end position="572"/>
    </location>
</feature>
<reference evidence="4" key="2">
    <citation type="submission" date="2022-06" db="UniProtKB">
        <authorList>
            <consortium name="EnsemblMetazoa"/>
        </authorList>
    </citation>
    <scope>IDENTIFICATION</scope>
    <source>
        <strain evidence="4">PS312</strain>
    </source>
</reference>
<dbReference type="InterPro" id="IPR027989">
    <property type="entry name" value="DUF4461"/>
</dbReference>
<feature type="compositionally biased region" description="Basic and acidic residues" evidence="1">
    <location>
        <begin position="1"/>
        <end position="15"/>
    </location>
</feature>
<dbReference type="PANTHER" id="PTHR21459:SF2">
    <property type="entry name" value="PROTEIN CBG08968"/>
    <property type="match status" value="1"/>
</dbReference>
<feature type="compositionally biased region" description="Low complexity" evidence="1">
    <location>
        <begin position="94"/>
        <end position="109"/>
    </location>
</feature>
<reference evidence="5" key="1">
    <citation type="journal article" date="2008" name="Nat. Genet.">
        <title>The Pristionchus pacificus genome provides a unique perspective on nematode lifestyle and parasitism.</title>
        <authorList>
            <person name="Dieterich C."/>
            <person name="Clifton S.W."/>
            <person name="Schuster L.N."/>
            <person name="Chinwalla A."/>
            <person name="Delehaunty K."/>
            <person name="Dinkelacker I."/>
            <person name="Fulton L."/>
            <person name="Fulton R."/>
            <person name="Godfrey J."/>
            <person name="Minx P."/>
            <person name="Mitreva M."/>
            <person name="Roeseler W."/>
            <person name="Tian H."/>
            <person name="Witte H."/>
            <person name="Yang S.P."/>
            <person name="Wilson R.K."/>
            <person name="Sommer R.J."/>
        </authorList>
    </citation>
    <scope>NUCLEOTIDE SEQUENCE [LARGE SCALE GENOMIC DNA]</scope>
    <source>
        <strain evidence="5">PS312</strain>
    </source>
</reference>
<protein>
    <submittedName>
        <fullName evidence="4">Uncharacterized protein</fullName>
    </submittedName>
</protein>
<feature type="domain" description="DUF4461" evidence="3">
    <location>
        <begin position="717"/>
        <end position="785"/>
    </location>
</feature>
<feature type="domain" description="DUF4460" evidence="2">
    <location>
        <begin position="575"/>
        <end position="666"/>
    </location>
</feature>
<feature type="domain" description="DUF4461" evidence="3">
    <location>
        <begin position="1143"/>
        <end position="1370"/>
    </location>
</feature>
<evidence type="ECO:0000256" key="1">
    <source>
        <dbReference type="SAM" id="MobiDB-lite"/>
    </source>
</evidence>
<feature type="compositionally biased region" description="Basic and acidic residues" evidence="1">
    <location>
        <begin position="81"/>
        <end position="93"/>
    </location>
</feature>
<organism evidence="4 5">
    <name type="scientific">Pristionchus pacificus</name>
    <name type="common">Parasitic nematode worm</name>
    <dbReference type="NCBI Taxonomy" id="54126"/>
    <lineage>
        <taxon>Eukaryota</taxon>
        <taxon>Metazoa</taxon>
        <taxon>Ecdysozoa</taxon>
        <taxon>Nematoda</taxon>
        <taxon>Chromadorea</taxon>
        <taxon>Rhabditida</taxon>
        <taxon>Rhabditina</taxon>
        <taxon>Diplogasteromorpha</taxon>
        <taxon>Diplogasteroidea</taxon>
        <taxon>Neodiplogasteridae</taxon>
        <taxon>Pristionchus</taxon>
    </lineage>
</organism>
<dbReference type="InterPro" id="IPR028031">
    <property type="entry name" value="DUF4460"/>
</dbReference>
<feature type="region of interest" description="Disordered" evidence="1">
    <location>
        <begin position="527"/>
        <end position="546"/>
    </location>
</feature>
<dbReference type="PANTHER" id="PTHR21459">
    <property type="entry name" value="PROTEIN CBG08968"/>
    <property type="match status" value="1"/>
</dbReference>
<name>A0A2A6C7X6_PRIPA</name>
<accession>A0A8R1U6G1</accession>
<proteinExistence type="predicted"/>
<feature type="region of interest" description="Disordered" evidence="1">
    <location>
        <begin position="1"/>
        <end position="39"/>
    </location>
</feature>
<evidence type="ECO:0000259" key="3">
    <source>
        <dbReference type="Pfam" id="PF14688"/>
    </source>
</evidence>
<feature type="compositionally biased region" description="Low complexity" evidence="1">
    <location>
        <begin position="16"/>
        <end position="32"/>
    </location>
</feature>
<dbReference type="Pfam" id="PF14687">
    <property type="entry name" value="DUF4460"/>
    <property type="match status" value="1"/>
</dbReference>
<dbReference type="EnsemblMetazoa" id="PPA08311.1">
    <property type="protein sequence ID" value="PPA08311.1"/>
    <property type="gene ID" value="WBGene00097865"/>
</dbReference>
<evidence type="ECO:0000259" key="2">
    <source>
        <dbReference type="Pfam" id="PF14687"/>
    </source>
</evidence>
<evidence type="ECO:0000313" key="5">
    <source>
        <dbReference type="Proteomes" id="UP000005239"/>
    </source>
</evidence>
<dbReference type="Pfam" id="PF14688">
    <property type="entry name" value="DUF4461"/>
    <property type="match status" value="2"/>
</dbReference>
<dbReference type="Proteomes" id="UP000005239">
    <property type="component" value="Unassembled WGS sequence"/>
</dbReference>
<sequence length="1370" mass="141276">ELQEKVKESEKKEADPAAAAAAPAKQPATTTPSIFGGASTTPAAAAAVPLPLFDKLSATAAAAPAAATTTATPAAAAAAPEQDKAKDEKKADEAAATAAAPAAGAADSPAAAKPAISSIFGGGTATDASKPATSSIFGGGATSDASKPATSSIFGGGTTAPAAAADAAKPASIFGGGATAAAAAAAPAAAAPVTPIKSIFGTIPSSAPFGATGSSTPKSIFGGGVAAAPSPSSAFGAAAAAASAASPPAATSSSIFGGGVAQPQQQQAAASSPFGSAFGKPAAPSASSFSFKSAAAAASGESQQQQQASSGFGGQQSSSIFGGGVATGGFGAPAAAAPSTFGSVFGGGGAAKPAAASSFAAAAAAAAADEGMDDGGSGGGATSAFGGGGFMGGLGSSTSANAGRNVFGGGFGATTATNTQASSIFGKPSTTTAFGAKPAFGGGTSAFGAASPQQTTSAFGASASPSTTAFGKPAFGSGPSFGAKSIFGGGTASPQQQQQPAASSAFGGGATGGGFAAFANQGGGFGSVAAQGQQQQQQTSSIFGGGVGQTQTSSIFGGGTTAGTTNSHRGARGGANAALRPFYFAVHPDRFASMPDVRDRNEKALKIFNGYLNDLFPRPMLSSSKPIQVVFSIKDKAAGTLRDVNISLQGNDPVHIVRHALESCKLSTAHFKATPKPPAGNAGMAATGSTSSMSMNEAASFYWGEYMKRREGTQDTASILKKRREEAIEKTKQAETFRLTLKDEIEDLKWRTGCAAVVWQMEWAESHMRRCLTTLHRLLDNASKEDRDTMVTILLKNTIREFISVFISRSERFALASLPRMDPPPPVLATQESVDVLTKLVKSLHVKLDKLFSSSATVPAVHPVSTNPTTTYASVVRAIADSDKIKAKSQRAVLVGSTEKKTPEETQEHDELILKEIILATHDKELKEAYDSGSITHDRFPSNKPPGRRIVKYSLPSTKLRDKLLAGIRTIGKPSSFEPNMYVRRDLMPSELDQERCARDEARKRNISAGCLKFGVRDCELIQFRGPSFRPLPNGYCKPIESNENRSVTTISKQQSKSNNKHSTIIDKSKASELATIPEEKLITVNPTSISDNVTTRKKDDKPTTVAPSLSSTGGTGIFFSIGIVWQSCKSPSYQPTFLLCPKLRFGRGSFICCDGGVQFGADQVPEQWQKVCSEAAVRRQLLAQLRDTKKNLAELMGGAEIICPGARGLGQTLQQLQTLTMRISSRELAMRRRVLASGQDLMIEVATAYDELAVGQDGRLRVPCNVDVAALAAFLEEKGKMSKRVNEEAREALSQLRRAKEQTVSTLRLSDLDWEDCLPLREVLDAVQRLEKAPEKMTVNLRGLYVRFSANPSVHVRNDGKISMPLDWN</sequence>